<evidence type="ECO:0000256" key="7">
    <source>
        <dbReference type="SAM" id="Phobius"/>
    </source>
</evidence>
<evidence type="ECO:0000313" key="8">
    <source>
        <dbReference type="EMBL" id="GLI95762.1"/>
    </source>
</evidence>
<comment type="subcellular location">
    <subcellularLocation>
        <location evidence="1">Cell membrane</location>
        <topology evidence="1">Multi-pass membrane protein</topology>
    </subcellularLocation>
</comment>
<dbReference type="InterPro" id="IPR051539">
    <property type="entry name" value="T4SS-coupling_protein"/>
</dbReference>
<keyword evidence="6 7" id="KW-0472">Membrane</keyword>
<keyword evidence="3" id="KW-1003">Cell membrane</keyword>
<dbReference type="Gene3D" id="3.40.50.300">
    <property type="entry name" value="P-loop containing nucleotide triphosphate hydrolases"/>
    <property type="match status" value="1"/>
</dbReference>
<keyword evidence="5 7" id="KW-1133">Transmembrane helix</keyword>
<feature type="transmembrane region" description="Helical" evidence="7">
    <location>
        <begin position="12"/>
        <end position="33"/>
    </location>
</feature>
<dbReference type="Pfam" id="PF02534">
    <property type="entry name" value="T4SS-DNA_transf"/>
    <property type="match status" value="1"/>
</dbReference>
<keyword evidence="9" id="KW-1185">Reference proteome</keyword>
<accession>A0A9W6GZB4</accession>
<dbReference type="PANTHER" id="PTHR37937">
    <property type="entry name" value="CONJUGATIVE TRANSFER: DNA TRANSPORT"/>
    <property type="match status" value="1"/>
</dbReference>
<evidence type="ECO:0000256" key="3">
    <source>
        <dbReference type="ARBA" id="ARBA00022475"/>
    </source>
</evidence>
<organism evidence="8 9">
    <name type="scientific">Methylocystis echinoides</name>
    <dbReference type="NCBI Taxonomy" id="29468"/>
    <lineage>
        <taxon>Bacteria</taxon>
        <taxon>Pseudomonadati</taxon>
        <taxon>Pseudomonadota</taxon>
        <taxon>Alphaproteobacteria</taxon>
        <taxon>Hyphomicrobiales</taxon>
        <taxon>Methylocystaceae</taxon>
        <taxon>Methylocystis</taxon>
    </lineage>
</organism>
<keyword evidence="4 7" id="KW-0812">Transmembrane</keyword>
<protein>
    <submittedName>
        <fullName evidence="8">Conjugal transfer protein TraG</fullName>
    </submittedName>
</protein>
<dbReference type="RefSeq" id="WP_281806748.1">
    <property type="nucleotide sequence ID" value="NZ_BSEC01000005.1"/>
</dbReference>
<proteinExistence type="inferred from homology"/>
<evidence type="ECO:0000313" key="9">
    <source>
        <dbReference type="Proteomes" id="UP001144323"/>
    </source>
</evidence>
<comment type="similarity">
    <text evidence="2">Belongs to the VirD4/TraG family.</text>
</comment>
<dbReference type="AlphaFoldDB" id="A0A9W6GZB4"/>
<feature type="transmembrane region" description="Helical" evidence="7">
    <location>
        <begin position="96"/>
        <end position="115"/>
    </location>
</feature>
<gene>
    <name evidence="8" type="ORF">LMG27198_47540</name>
</gene>
<dbReference type="InterPro" id="IPR027417">
    <property type="entry name" value="P-loop_NTPase"/>
</dbReference>
<evidence type="ECO:0000256" key="6">
    <source>
        <dbReference type="ARBA" id="ARBA00023136"/>
    </source>
</evidence>
<dbReference type="PANTHER" id="PTHR37937:SF1">
    <property type="entry name" value="CONJUGATIVE TRANSFER: DNA TRANSPORT"/>
    <property type="match status" value="1"/>
</dbReference>
<dbReference type="SUPFAM" id="SSF52540">
    <property type="entry name" value="P-loop containing nucleoside triphosphate hydrolases"/>
    <property type="match status" value="1"/>
</dbReference>
<reference evidence="8" key="1">
    <citation type="journal article" date="2023" name="Int. J. Syst. Evol. Microbiol.">
        <title>Methylocystis iwaonis sp. nov., a type II methane-oxidizing bacterium from surface soil of a rice paddy field in Japan, and emended description of the genus Methylocystis (ex Whittenbury et al. 1970) Bowman et al. 1993.</title>
        <authorList>
            <person name="Kaise H."/>
            <person name="Sawadogo J.B."/>
            <person name="Alam M.S."/>
            <person name="Ueno C."/>
            <person name="Dianou D."/>
            <person name="Shinjo R."/>
            <person name="Asakawa S."/>
        </authorList>
    </citation>
    <scope>NUCLEOTIDE SEQUENCE</scope>
    <source>
        <strain evidence="8">LMG27198</strain>
    </source>
</reference>
<dbReference type="CDD" id="cd01127">
    <property type="entry name" value="TrwB_TraG_TraD_VirD4"/>
    <property type="match status" value="1"/>
</dbReference>
<evidence type="ECO:0000256" key="4">
    <source>
        <dbReference type="ARBA" id="ARBA00022692"/>
    </source>
</evidence>
<dbReference type="InterPro" id="IPR003688">
    <property type="entry name" value="TraG/VirD4"/>
</dbReference>
<comment type="caution">
    <text evidence="8">The sequence shown here is derived from an EMBL/GenBank/DDBJ whole genome shotgun (WGS) entry which is preliminary data.</text>
</comment>
<dbReference type="EMBL" id="BSEC01000005">
    <property type="protein sequence ID" value="GLI95762.1"/>
    <property type="molecule type" value="Genomic_DNA"/>
</dbReference>
<name>A0A9W6GZB4_9HYPH</name>
<evidence type="ECO:0000256" key="2">
    <source>
        <dbReference type="ARBA" id="ARBA00008806"/>
    </source>
</evidence>
<evidence type="ECO:0000256" key="5">
    <source>
        <dbReference type="ARBA" id="ARBA00022989"/>
    </source>
</evidence>
<dbReference type="Proteomes" id="UP001144323">
    <property type="component" value="Unassembled WGS sequence"/>
</dbReference>
<sequence>MSIRLISNLGVLLFGLLAFCILWVVPYAAITGYRSGYKEPAKRWELLNRATTEKIEFDIGKMPPLSFDHGFPLVYKQFVVYVQDPRYRGRVAENGAIAGGLVLALFGGLALALFLTRRTHQYGDARFGTLSEASDARLLAKQGMIVGTLAGRTLISNDPGHVLIVGPTRSGKGVSFVIPNGLTWGGSMVVLDIKGENALLFGQARAARGDKVFVFAPGSIYSHRYNPLDFVRTGPEMATDCANIAGFLVGGSGVENEWTMAARKVVGALLGYVMTSAHFEGQRYIRSAVRLISTGHDIANVLRAIVINESGGPVPQWVIDDFNQFSAIPDRTRGSVMFNVSNAFAPWSSDLISAVTQSSDFDIRALRRERMSIFIGAPLADLESYRPIVRILFQQIHDLLMREMPGADERYQVLLLLDEFFALGKMSSLASKIAVSAGYGFKMAIVLQNISQLDEIYGRATRETIVSGTAVKLFVAINDNETAKYVSDALGTYTATTTTKIPGLGFSQSRVSIGQMAAPLRRAQELTRMAANKSIVLVANARPFEVRKLFYYRSRSLKRMMQRGKKVAVRIPKLRDWIDSPMWTDGARLEAPATTQPVPVAAAPVVVSPKAAPASKAASVIMDDKTETSSSLNRAAVDTEPKISVLNDEIEAKLATALSTIDEELASAAPETTAPLKEARDRLEATAQKIRSEWVEA</sequence>
<dbReference type="GO" id="GO:0005886">
    <property type="term" value="C:plasma membrane"/>
    <property type="evidence" value="ECO:0007669"/>
    <property type="project" value="UniProtKB-SubCell"/>
</dbReference>
<evidence type="ECO:0000256" key="1">
    <source>
        <dbReference type="ARBA" id="ARBA00004651"/>
    </source>
</evidence>